<dbReference type="EMBL" id="WUMU01000001">
    <property type="protein sequence ID" value="MXN16203.1"/>
    <property type="molecule type" value="Genomic_DNA"/>
</dbReference>
<evidence type="ECO:0000313" key="2">
    <source>
        <dbReference type="Proteomes" id="UP000477911"/>
    </source>
</evidence>
<dbReference type="Proteomes" id="UP000477911">
    <property type="component" value="Unassembled WGS sequence"/>
</dbReference>
<dbReference type="AlphaFoldDB" id="A0A6L7G0W7"/>
<comment type="caution">
    <text evidence="1">The sequence shown here is derived from an EMBL/GenBank/DDBJ whole genome shotgun (WGS) entry which is preliminary data.</text>
</comment>
<name>A0A6L7G0W7_9RHOB</name>
<reference evidence="1 2" key="1">
    <citation type="submission" date="2019-12" db="EMBL/GenBank/DDBJ databases">
        <authorList>
            <person name="Li M."/>
        </authorList>
    </citation>
    <scope>NUCLEOTIDE SEQUENCE [LARGE SCALE GENOMIC DNA]</scope>
    <source>
        <strain evidence="1 2">GBMRC 2024</strain>
    </source>
</reference>
<dbReference type="RefSeq" id="WP_160890759.1">
    <property type="nucleotide sequence ID" value="NZ_WUMU01000001.1"/>
</dbReference>
<keyword evidence="2" id="KW-1185">Reference proteome</keyword>
<sequence length="154" mass="16263">MPHDLFSHMFKSLVQQVGGVDAAQAAISAAVGHQVSIGTVSKIANGHAEVPLSWAYALEDASGNRCFHAHRARSVAHDEAEASVGSHLDHLREATEMVEAMAHAESGPTRETLIRARKETADVVDRAGRALAAYDAMLEDAKLLVISGRSGGSV</sequence>
<proteinExistence type="predicted"/>
<evidence type="ECO:0000313" key="1">
    <source>
        <dbReference type="EMBL" id="MXN16203.1"/>
    </source>
</evidence>
<gene>
    <name evidence="1" type="ORF">GR170_00010</name>
</gene>
<organism evidence="1 2">
    <name type="scientific">Pseudooceanicola albus</name>
    <dbReference type="NCBI Taxonomy" id="2692189"/>
    <lineage>
        <taxon>Bacteria</taxon>
        <taxon>Pseudomonadati</taxon>
        <taxon>Pseudomonadota</taxon>
        <taxon>Alphaproteobacteria</taxon>
        <taxon>Rhodobacterales</taxon>
        <taxon>Paracoccaceae</taxon>
        <taxon>Pseudooceanicola</taxon>
    </lineage>
</organism>
<protein>
    <submittedName>
        <fullName evidence="1">Uncharacterized protein</fullName>
    </submittedName>
</protein>
<accession>A0A6L7G0W7</accession>